<dbReference type="RefSeq" id="WP_175498536.1">
    <property type="nucleotide sequence ID" value="NZ_FPAJ01000002.1"/>
</dbReference>
<name>A0A1I6SF21_9RHOB</name>
<dbReference type="InterPro" id="IPR013425">
    <property type="entry name" value="Autotrns_rpt"/>
</dbReference>
<reference evidence="3" key="1">
    <citation type="submission" date="2016-10" db="EMBL/GenBank/DDBJ databases">
        <authorList>
            <person name="Varghese N."/>
            <person name="Submissions S."/>
        </authorList>
    </citation>
    <scope>NUCLEOTIDE SEQUENCE [LARGE SCALE GENOMIC DNA]</scope>
    <source>
        <strain evidence="3">DSM 23422</strain>
    </source>
</reference>
<dbReference type="InterPro" id="IPR030895">
    <property type="entry name" value="T5SS_PEPC_rpt"/>
</dbReference>
<dbReference type="STRING" id="394264.SAMN04488040_1886"/>
<dbReference type="NCBIfam" id="TIGR02601">
    <property type="entry name" value="autotrns_rpt"/>
    <property type="match status" value="2"/>
</dbReference>
<dbReference type="NCBIfam" id="TIGR04393">
    <property type="entry name" value="rpt_T5SS_PEPC"/>
    <property type="match status" value="3"/>
</dbReference>
<dbReference type="InterPro" id="IPR011050">
    <property type="entry name" value="Pectin_lyase_fold/virulence"/>
</dbReference>
<dbReference type="Gene3D" id="2.160.20.20">
    <property type="match status" value="1"/>
</dbReference>
<dbReference type="Pfam" id="PF12951">
    <property type="entry name" value="PATR"/>
    <property type="match status" value="2"/>
</dbReference>
<dbReference type="Proteomes" id="UP000199239">
    <property type="component" value="Unassembled WGS sequence"/>
</dbReference>
<evidence type="ECO:0000313" key="3">
    <source>
        <dbReference type="Proteomes" id="UP000199239"/>
    </source>
</evidence>
<protein>
    <submittedName>
        <fullName evidence="2">Autotransporter-associated beta strand repeat-containing protein/T5SS/PEP-CTERM-associated repeat-containing protein</fullName>
    </submittedName>
</protein>
<dbReference type="InterPro" id="IPR012332">
    <property type="entry name" value="Autotransporter_pectin_lyase_C"/>
</dbReference>
<dbReference type="SUPFAM" id="SSF51126">
    <property type="entry name" value="Pectin lyase-like"/>
    <property type="match status" value="1"/>
</dbReference>
<feature type="non-terminal residue" evidence="2">
    <location>
        <position position="446"/>
    </location>
</feature>
<evidence type="ECO:0000256" key="1">
    <source>
        <dbReference type="ARBA" id="ARBA00022729"/>
    </source>
</evidence>
<accession>A0A1I6SF21</accession>
<sequence>MKHLNASHGYRPVHRAKLLRIAPLTPQANHGTVSVSAPLAPVIGFHRVLAARCGFPFRLRRVLRSALLSATALVAVAAPGWADETIDGGDPVIVDGRGLEGAGGTGTQPNPWNTGGILVVGQSSTGGLKIIAGGSVTNTYGAIGRSSGATGTVTVTGAGSRWTNTGNIPVVVGDSGTGTLTIAEGGAVSSADGTIGKGTNARSTASVTGTGSIWTNTGNLKVGADGTGTLTIADSAVVQASKVNVARVGMSSGTLNIGAAAGDTAVAAGTLTASTVVFGTGTGKLVFNHTDTDYTFAAAINGAGSVNVLSGTTKLTGSNTYSGGTTISGGTLQIGNGGTSGSLSGDVTNNGALAFNRSGALTYGDDISGTGSLTKSGTGTLTLTGTSSFTGDTTISGGTLTIAEGGTVSNDDGTIGKNEDTTGKVTVTGEDSSWTNTGDLTVGYYG</sequence>
<evidence type="ECO:0000313" key="2">
    <source>
        <dbReference type="EMBL" id="SFS75581.1"/>
    </source>
</evidence>
<keyword evidence="1" id="KW-0732">Signal</keyword>
<dbReference type="AlphaFoldDB" id="A0A1I6SF21"/>
<gene>
    <name evidence="2" type="ORF">SAMN04488040_1886</name>
</gene>
<organism evidence="2 3">
    <name type="scientific">Sulfitobacter marinus</name>
    <dbReference type="NCBI Taxonomy" id="394264"/>
    <lineage>
        <taxon>Bacteria</taxon>
        <taxon>Pseudomonadati</taxon>
        <taxon>Pseudomonadota</taxon>
        <taxon>Alphaproteobacteria</taxon>
        <taxon>Rhodobacterales</taxon>
        <taxon>Roseobacteraceae</taxon>
        <taxon>Sulfitobacter</taxon>
    </lineage>
</organism>
<dbReference type="EMBL" id="FPAJ01000002">
    <property type="protein sequence ID" value="SFS75581.1"/>
    <property type="molecule type" value="Genomic_DNA"/>
</dbReference>
<keyword evidence="3" id="KW-1185">Reference proteome</keyword>
<proteinExistence type="predicted"/>